<organism evidence="1 2">
    <name type="scientific">Smallanthus sonchifolius</name>
    <dbReference type="NCBI Taxonomy" id="185202"/>
    <lineage>
        <taxon>Eukaryota</taxon>
        <taxon>Viridiplantae</taxon>
        <taxon>Streptophyta</taxon>
        <taxon>Embryophyta</taxon>
        <taxon>Tracheophyta</taxon>
        <taxon>Spermatophyta</taxon>
        <taxon>Magnoliopsida</taxon>
        <taxon>eudicotyledons</taxon>
        <taxon>Gunneridae</taxon>
        <taxon>Pentapetalae</taxon>
        <taxon>asterids</taxon>
        <taxon>campanulids</taxon>
        <taxon>Asterales</taxon>
        <taxon>Asteraceae</taxon>
        <taxon>Asteroideae</taxon>
        <taxon>Heliantheae alliance</taxon>
        <taxon>Millerieae</taxon>
        <taxon>Smallanthus</taxon>
    </lineage>
</organism>
<keyword evidence="2" id="KW-1185">Reference proteome</keyword>
<sequence length="116" mass="13029">MEESRERKRKDCGKEEEVNDEVDDLLSSGIEDNDNEDDGDDGDDGNAGNISEARVVKETIQDEKVNKEAVQDDEAPADNIQVESQVPPVTNERVEVENLNENVNKAIEDEVIEERE</sequence>
<reference evidence="2" key="1">
    <citation type="journal article" date="2022" name="Mol. Ecol. Resour.">
        <title>The genomes of chicory, endive, great burdock and yacon provide insights into Asteraceae palaeo-polyploidization history and plant inulin production.</title>
        <authorList>
            <person name="Fan W."/>
            <person name="Wang S."/>
            <person name="Wang H."/>
            <person name="Wang A."/>
            <person name="Jiang F."/>
            <person name="Liu H."/>
            <person name="Zhao H."/>
            <person name="Xu D."/>
            <person name="Zhang Y."/>
        </authorList>
    </citation>
    <scope>NUCLEOTIDE SEQUENCE [LARGE SCALE GENOMIC DNA]</scope>
    <source>
        <strain evidence="2">cv. Yunnan</strain>
    </source>
</reference>
<accession>A0ACB9JNI1</accession>
<name>A0ACB9JNI1_9ASTR</name>
<protein>
    <submittedName>
        <fullName evidence="1">Uncharacterized protein</fullName>
    </submittedName>
</protein>
<proteinExistence type="predicted"/>
<evidence type="ECO:0000313" key="2">
    <source>
        <dbReference type="Proteomes" id="UP001056120"/>
    </source>
</evidence>
<gene>
    <name evidence="1" type="ORF">L1987_09071</name>
</gene>
<evidence type="ECO:0000313" key="1">
    <source>
        <dbReference type="EMBL" id="KAI3821503.1"/>
    </source>
</evidence>
<dbReference type="Proteomes" id="UP001056120">
    <property type="component" value="Linkage Group LG03"/>
</dbReference>
<reference evidence="1 2" key="2">
    <citation type="journal article" date="2022" name="Mol. Ecol. Resour.">
        <title>The genomes of chicory, endive, great burdock and yacon provide insights into Asteraceae paleo-polyploidization history and plant inulin production.</title>
        <authorList>
            <person name="Fan W."/>
            <person name="Wang S."/>
            <person name="Wang H."/>
            <person name="Wang A."/>
            <person name="Jiang F."/>
            <person name="Liu H."/>
            <person name="Zhao H."/>
            <person name="Xu D."/>
            <person name="Zhang Y."/>
        </authorList>
    </citation>
    <scope>NUCLEOTIDE SEQUENCE [LARGE SCALE GENOMIC DNA]</scope>
    <source>
        <strain evidence="2">cv. Yunnan</strain>
        <tissue evidence="1">Leaves</tissue>
    </source>
</reference>
<comment type="caution">
    <text evidence="1">The sequence shown here is derived from an EMBL/GenBank/DDBJ whole genome shotgun (WGS) entry which is preliminary data.</text>
</comment>
<dbReference type="EMBL" id="CM042020">
    <property type="protein sequence ID" value="KAI3821503.1"/>
    <property type="molecule type" value="Genomic_DNA"/>
</dbReference>